<reference evidence="2 3" key="1">
    <citation type="submission" date="2022-11" db="EMBL/GenBank/DDBJ databases">
        <title>Mucor velutinosus strain NIH1002 WGS.</title>
        <authorList>
            <person name="Subramanian P."/>
            <person name="Mullikin J.C."/>
            <person name="Segre J.A."/>
            <person name="Zelazny A.M."/>
        </authorList>
    </citation>
    <scope>NUCLEOTIDE SEQUENCE [LARGE SCALE GENOMIC DNA]</scope>
    <source>
        <strain evidence="2 3">NIH1002</strain>
    </source>
</reference>
<protein>
    <submittedName>
        <fullName evidence="2">Sideroflexin FSF1</fullName>
    </submittedName>
</protein>
<dbReference type="AlphaFoldDB" id="A0AAN7DNL3"/>
<keyword evidence="3" id="KW-1185">Reference proteome</keyword>
<feature type="compositionally biased region" description="Low complexity" evidence="1">
    <location>
        <begin position="42"/>
        <end position="52"/>
    </location>
</feature>
<evidence type="ECO:0000313" key="3">
    <source>
        <dbReference type="Proteomes" id="UP001304243"/>
    </source>
</evidence>
<feature type="region of interest" description="Disordered" evidence="1">
    <location>
        <begin position="1"/>
        <end position="66"/>
    </location>
</feature>
<name>A0AAN7DNL3_9FUNG</name>
<dbReference type="EMBL" id="JASEJX010000012">
    <property type="protein sequence ID" value="KAK4519325.1"/>
    <property type="molecule type" value="Genomic_DNA"/>
</dbReference>
<comment type="caution">
    <text evidence="2">The sequence shown here is derived from an EMBL/GenBank/DDBJ whole genome shotgun (WGS) entry which is preliminary data.</text>
</comment>
<feature type="compositionally biased region" description="Basic and acidic residues" evidence="1">
    <location>
        <begin position="23"/>
        <end position="39"/>
    </location>
</feature>
<dbReference type="GeneID" id="89953246"/>
<dbReference type="Proteomes" id="UP001304243">
    <property type="component" value="Unassembled WGS sequence"/>
</dbReference>
<dbReference type="RefSeq" id="XP_064685991.1">
    <property type="nucleotide sequence ID" value="XM_064828789.1"/>
</dbReference>
<accession>A0AAN7DNL3</accession>
<feature type="compositionally biased region" description="Basic and acidic residues" evidence="1">
    <location>
        <begin position="55"/>
        <end position="66"/>
    </location>
</feature>
<proteinExistence type="predicted"/>
<sequence length="66" mass="8012">MHYHEKGSNNKSVQRSFVSLRPPENKHTTKTADQERPDEQQQDQQQDHQQQQWRRKTEERVTPETI</sequence>
<evidence type="ECO:0000256" key="1">
    <source>
        <dbReference type="SAM" id="MobiDB-lite"/>
    </source>
</evidence>
<gene>
    <name evidence="2" type="primary">fsf1</name>
    <name evidence="2" type="ORF">ATC70_009560</name>
</gene>
<organism evidence="2 3">
    <name type="scientific">Mucor velutinosus</name>
    <dbReference type="NCBI Taxonomy" id="708070"/>
    <lineage>
        <taxon>Eukaryota</taxon>
        <taxon>Fungi</taxon>
        <taxon>Fungi incertae sedis</taxon>
        <taxon>Mucoromycota</taxon>
        <taxon>Mucoromycotina</taxon>
        <taxon>Mucoromycetes</taxon>
        <taxon>Mucorales</taxon>
        <taxon>Mucorineae</taxon>
        <taxon>Mucoraceae</taxon>
        <taxon>Mucor</taxon>
    </lineage>
</organism>
<evidence type="ECO:0000313" key="2">
    <source>
        <dbReference type="EMBL" id="KAK4519325.1"/>
    </source>
</evidence>